<protein>
    <recommendedName>
        <fullName evidence="1">POPLD domain-containing protein</fullName>
    </recommendedName>
</protein>
<proteinExistence type="predicted"/>
<evidence type="ECO:0000313" key="2">
    <source>
        <dbReference type="EMBL" id="KAF9600135.1"/>
    </source>
</evidence>
<name>A0A835HIY0_9MAGN</name>
<dbReference type="PANTHER" id="PTHR22731">
    <property type="entry name" value="RIBONUCLEASES P/MRP PROTEIN SUBUNIT POP1"/>
    <property type="match status" value="1"/>
</dbReference>
<dbReference type="AlphaFoldDB" id="A0A835HIY0"/>
<dbReference type="InterPro" id="IPR012590">
    <property type="entry name" value="POPLD_dom"/>
</dbReference>
<reference evidence="2 3" key="1">
    <citation type="submission" date="2020-10" db="EMBL/GenBank/DDBJ databases">
        <title>The Coptis chinensis genome and diversification of protoberbering-type alkaloids.</title>
        <authorList>
            <person name="Wang B."/>
            <person name="Shu S."/>
            <person name="Song C."/>
            <person name="Liu Y."/>
        </authorList>
    </citation>
    <scope>NUCLEOTIDE SEQUENCE [LARGE SCALE GENOMIC DNA]</scope>
    <source>
        <strain evidence="2">HL-2020</strain>
        <tissue evidence="2">Leaf</tissue>
    </source>
</reference>
<dbReference type="PANTHER" id="PTHR22731:SF3">
    <property type="entry name" value="RIBONUCLEASES P_MRP PROTEIN SUBUNIT POP1"/>
    <property type="match status" value="1"/>
</dbReference>
<dbReference type="GO" id="GO:0000172">
    <property type="term" value="C:ribonuclease MRP complex"/>
    <property type="evidence" value="ECO:0007669"/>
    <property type="project" value="InterPro"/>
</dbReference>
<evidence type="ECO:0000259" key="1">
    <source>
        <dbReference type="Pfam" id="PF08170"/>
    </source>
</evidence>
<dbReference type="GO" id="GO:0005655">
    <property type="term" value="C:nucleolar ribonuclease P complex"/>
    <property type="evidence" value="ECO:0007669"/>
    <property type="project" value="InterPro"/>
</dbReference>
<evidence type="ECO:0000313" key="3">
    <source>
        <dbReference type="Proteomes" id="UP000631114"/>
    </source>
</evidence>
<dbReference type="GO" id="GO:0001682">
    <property type="term" value="P:tRNA 5'-leader removal"/>
    <property type="evidence" value="ECO:0007669"/>
    <property type="project" value="InterPro"/>
</dbReference>
<dbReference type="EMBL" id="JADFTS010000006">
    <property type="protein sequence ID" value="KAF9600135.1"/>
    <property type="molecule type" value="Genomic_DNA"/>
</dbReference>
<organism evidence="2 3">
    <name type="scientific">Coptis chinensis</name>
    <dbReference type="NCBI Taxonomy" id="261450"/>
    <lineage>
        <taxon>Eukaryota</taxon>
        <taxon>Viridiplantae</taxon>
        <taxon>Streptophyta</taxon>
        <taxon>Embryophyta</taxon>
        <taxon>Tracheophyta</taxon>
        <taxon>Spermatophyta</taxon>
        <taxon>Magnoliopsida</taxon>
        <taxon>Ranunculales</taxon>
        <taxon>Ranunculaceae</taxon>
        <taxon>Coptidoideae</taxon>
        <taxon>Coptis</taxon>
    </lineage>
</organism>
<accession>A0A835HIY0</accession>
<keyword evidence="3" id="KW-1185">Reference proteome</keyword>
<sequence length="288" mass="32452">MNSVLVSDSKDLWQTRNAVNPPVEENCLCMEKHQKRMDFFNIDILDMNSGVSTTEMKGQSSSSSPILLLKNRNIQGSCVGWSLILPLTWVKAFWVPLVNHGAHPVGLRENHWIACDVGLHSFPFNFPDCNAHSCFMAVEAIANDEKMDLYPIAMRPSKVPSPPLWDNIKLAFETASWESIKNCDSEALEQDAYPFKGFVARTSDILSTHLNNICGNHLLVFPNKKLGKKTKLLESRDKLELELDPERADQIPLDRKLCFLRVLLCAYKEGAFEEGVVICAPHLTDILL</sequence>
<dbReference type="Proteomes" id="UP000631114">
    <property type="component" value="Unassembled WGS sequence"/>
</dbReference>
<dbReference type="Pfam" id="PF08170">
    <property type="entry name" value="POPLD"/>
    <property type="match status" value="1"/>
</dbReference>
<comment type="caution">
    <text evidence="2">The sequence shown here is derived from an EMBL/GenBank/DDBJ whole genome shotgun (WGS) entry which is preliminary data.</text>
</comment>
<dbReference type="OrthoDB" id="442863at2759"/>
<dbReference type="InterPro" id="IPR039182">
    <property type="entry name" value="Pop1"/>
</dbReference>
<gene>
    <name evidence="2" type="ORF">IFM89_003819</name>
</gene>
<feature type="domain" description="POPLD" evidence="1">
    <location>
        <begin position="80"/>
        <end position="156"/>
    </location>
</feature>